<dbReference type="AlphaFoldDB" id="A0A399T347"/>
<dbReference type="Proteomes" id="UP000265926">
    <property type="component" value="Unassembled WGS sequence"/>
</dbReference>
<organism evidence="1 2">
    <name type="scientific">Maribellus luteus</name>
    <dbReference type="NCBI Taxonomy" id="2305463"/>
    <lineage>
        <taxon>Bacteria</taxon>
        <taxon>Pseudomonadati</taxon>
        <taxon>Bacteroidota</taxon>
        <taxon>Bacteroidia</taxon>
        <taxon>Marinilabiliales</taxon>
        <taxon>Prolixibacteraceae</taxon>
        <taxon>Maribellus</taxon>
    </lineage>
</organism>
<gene>
    <name evidence="1" type="ORF">D1614_08145</name>
</gene>
<evidence type="ECO:0000313" key="1">
    <source>
        <dbReference type="EMBL" id="RIJ49499.1"/>
    </source>
</evidence>
<dbReference type="SUPFAM" id="SSF50978">
    <property type="entry name" value="WD40 repeat-like"/>
    <property type="match status" value="1"/>
</dbReference>
<evidence type="ECO:0000313" key="2">
    <source>
        <dbReference type="Proteomes" id="UP000265926"/>
    </source>
</evidence>
<sequence length="299" mass="33907">MFLIFSNDGFAQKSRDAEVDISFVTATAKVQPFIPELPGTLMEMSGLLVYRDLFWGFNDSGGKNVLYACDKSGSLVMEVEIENARNDDWESVTQDEEHIYVGDFGNNRGDRQNLRVYKIRKGDIQSDRHQKVKAELIAFEYESQQSFASPVNGTPYDCEAMAFYDGKLQLFSKNWKDRITEHYQLPVKSGKYKLKAGDSFNVRGLVTGADFSPGGKTLALLQYENWKIYLWLFTDFEGTAFLQGNSQCIYLKNLDSAQAEGVSFLNKDTVLISCEETKSFKQQVFLLDLRELANGTHSN</sequence>
<dbReference type="EMBL" id="QWGR01000003">
    <property type="protein sequence ID" value="RIJ49499.1"/>
    <property type="molecule type" value="Genomic_DNA"/>
</dbReference>
<dbReference type="InterPro" id="IPR036322">
    <property type="entry name" value="WD40_repeat_dom_sf"/>
</dbReference>
<keyword evidence="2" id="KW-1185">Reference proteome</keyword>
<evidence type="ECO:0008006" key="3">
    <source>
        <dbReference type="Google" id="ProtNLM"/>
    </source>
</evidence>
<protein>
    <recommendedName>
        <fullName evidence="3">T9SS C-terminal target domain-containing protein</fullName>
    </recommendedName>
</protein>
<comment type="caution">
    <text evidence="1">The sequence shown here is derived from an EMBL/GenBank/DDBJ whole genome shotgun (WGS) entry which is preliminary data.</text>
</comment>
<reference evidence="1 2" key="1">
    <citation type="submission" date="2018-08" db="EMBL/GenBank/DDBJ databases">
        <title>Pallidiluteibacterium maritimus gen. nov., sp. nov., isolated from coastal sediment.</title>
        <authorList>
            <person name="Zhou L.Y."/>
        </authorList>
    </citation>
    <scope>NUCLEOTIDE SEQUENCE [LARGE SCALE GENOMIC DNA]</scope>
    <source>
        <strain evidence="1 2">XSD2</strain>
    </source>
</reference>
<name>A0A399T347_9BACT</name>
<proteinExistence type="predicted"/>
<accession>A0A399T347</accession>